<proteinExistence type="predicted"/>
<comment type="caution">
    <text evidence="4">The sequence shown here is derived from an EMBL/GenBank/DDBJ whole genome shotgun (WGS) entry which is preliminary data.</text>
</comment>
<evidence type="ECO:0000256" key="2">
    <source>
        <dbReference type="ARBA" id="ARBA00023315"/>
    </source>
</evidence>
<name>A0A0G0K533_9BACT</name>
<dbReference type="CDD" id="cd04301">
    <property type="entry name" value="NAT_SF"/>
    <property type="match status" value="1"/>
</dbReference>
<dbReference type="InterPro" id="IPR051556">
    <property type="entry name" value="N-term/lysine_N-AcTrnsfr"/>
</dbReference>
<dbReference type="InterPro" id="IPR016181">
    <property type="entry name" value="Acyl_CoA_acyltransferase"/>
</dbReference>
<sequence>MNDLQTLIDLEKSVPATNVYSPALTMDDWKDEFEKGEVYLIKKDDDIVGNISYEKKSDDHVYVSGILVDYRFQGQGIAKEALNQVLEKFRNIKRIDLVTHPDNPAINLYQSFGFSIESRIENYYGDGQPRLRLVLNK</sequence>
<dbReference type="InterPro" id="IPR000182">
    <property type="entry name" value="GNAT_dom"/>
</dbReference>
<reference evidence="4 5" key="1">
    <citation type="journal article" date="2015" name="Nature">
        <title>rRNA introns, odd ribosomes, and small enigmatic genomes across a large radiation of phyla.</title>
        <authorList>
            <person name="Brown C.T."/>
            <person name="Hug L.A."/>
            <person name="Thomas B.C."/>
            <person name="Sharon I."/>
            <person name="Castelle C.J."/>
            <person name="Singh A."/>
            <person name="Wilkins M.J."/>
            <person name="Williams K.H."/>
            <person name="Banfield J.F."/>
        </authorList>
    </citation>
    <scope>NUCLEOTIDE SEQUENCE [LARGE SCALE GENOMIC DNA]</scope>
</reference>
<dbReference type="Proteomes" id="UP000033876">
    <property type="component" value="Unassembled WGS sequence"/>
</dbReference>
<dbReference type="GO" id="GO:0016747">
    <property type="term" value="F:acyltransferase activity, transferring groups other than amino-acyl groups"/>
    <property type="evidence" value="ECO:0007669"/>
    <property type="project" value="InterPro"/>
</dbReference>
<evidence type="ECO:0000256" key="1">
    <source>
        <dbReference type="ARBA" id="ARBA00022679"/>
    </source>
</evidence>
<evidence type="ECO:0000313" key="5">
    <source>
        <dbReference type="Proteomes" id="UP000033876"/>
    </source>
</evidence>
<dbReference type="Pfam" id="PF00583">
    <property type="entry name" value="Acetyltransf_1"/>
    <property type="match status" value="1"/>
</dbReference>
<protein>
    <submittedName>
        <fullName evidence="4">N-acetyltransferase GCN5</fullName>
    </submittedName>
</protein>
<dbReference type="PANTHER" id="PTHR42919:SF8">
    <property type="entry name" value="N-ALPHA-ACETYLTRANSFERASE 50"/>
    <property type="match status" value="1"/>
</dbReference>
<dbReference type="PROSITE" id="PS51186">
    <property type="entry name" value="GNAT"/>
    <property type="match status" value="1"/>
</dbReference>
<accession>A0A0G0K533</accession>
<dbReference type="Gene3D" id="3.40.630.30">
    <property type="match status" value="1"/>
</dbReference>
<evidence type="ECO:0000259" key="3">
    <source>
        <dbReference type="PROSITE" id="PS51186"/>
    </source>
</evidence>
<keyword evidence="2" id="KW-0012">Acyltransferase</keyword>
<gene>
    <name evidence="4" type="ORF">US50_C0006G0014</name>
</gene>
<dbReference type="PANTHER" id="PTHR42919">
    <property type="entry name" value="N-ALPHA-ACETYLTRANSFERASE"/>
    <property type="match status" value="1"/>
</dbReference>
<evidence type="ECO:0000313" key="4">
    <source>
        <dbReference type="EMBL" id="KKQ35741.1"/>
    </source>
</evidence>
<organism evidence="4 5">
    <name type="scientific">Candidatus Nomurabacteria bacterium GW2011_GWB1_37_5</name>
    <dbReference type="NCBI Taxonomy" id="1618742"/>
    <lineage>
        <taxon>Bacteria</taxon>
        <taxon>Candidatus Nomuraibacteriota</taxon>
    </lineage>
</organism>
<dbReference type="EMBL" id="LBTF01000006">
    <property type="protein sequence ID" value="KKQ35741.1"/>
    <property type="molecule type" value="Genomic_DNA"/>
</dbReference>
<dbReference type="SUPFAM" id="SSF55729">
    <property type="entry name" value="Acyl-CoA N-acyltransferases (Nat)"/>
    <property type="match status" value="1"/>
</dbReference>
<dbReference type="AlphaFoldDB" id="A0A0G0K533"/>
<feature type="domain" description="N-acetyltransferase" evidence="3">
    <location>
        <begin position="1"/>
        <end position="137"/>
    </location>
</feature>
<keyword evidence="1 4" id="KW-0808">Transferase</keyword>